<dbReference type="HOGENOM" id="CLU_2147751_0_0_1"/>
<proteinExistence type="predicted"/>
<protein>
    <submittedName>
        <fullName evidence="1">Uncharacterized protein</fullName>
    </submittedName>
</protein>
<evidence type="ECO:0000313" key="2">
    <source>
        <dbReference type="Proteomes" id="UP000006174"/>
    </source>
</evidence>
<comment type="caution">
    <text evidence="1">The sequence shown here is derived from an EMBL/GenBank/DDBJ whole genome shotgun (WGS) entry which is preliminary data.</text>
</comment>
<reference evidence="1 2" key="1">
    <citation type="journal article" date="2012" name="Plant Cell">
        <title>Genome comparison of barley and maize smut fungi reveals targeted loss of RNA silencing components and species-specific presence of transposable elements.</title>
        <authorList>
            <person name="Laurie J.D."/>
            <person name="Ali S."/>
            <person name="Linning R."/>
            <person name="Mannhaupt G."/>
            <person name="Wong P."/>
            <person name="Gueldener U."/>
            <person name="Muensterkoetter M."/>
            <person name="Moore R."/>
            <person name="Kahmann R."/>
            <person name="Bakkeren G."/>
            <person name="Schirawski J."/>
        </authorList>
    </citation>
    <scope>NUCLEOTIDE SEQUENCE [LARGE SCALE GENOMIC DNA]</scope>
    <source>
        <strain evidence="2">Uh4875-4</strain>
    </source>
</reference>
<evidence type="ECO:0000313" key="1">
    <source>
        <dbReference type="EMBL" id="CCF53933.1"/>
    </source>
</evidence>
<organism evidence="1 2">
    <name type="scientific">Ustilago hordei</name>
    <name type="common">Barley covered smut fungus</name>
    <dbReference type="NCBI Taxonomy" id="120017"/>
    <lineage>
        <taxon>Eukaryota</taxon>
        <taxon>Fungi</taxon>
        <taxon>Dikarya</taxon>
        <taxon>Basidiomycota</taxon>
        <taxon>Ustilaginomycotina</taxon>
        <taxon>Ustilaginomycetes</taxon>
        <taxon>Ustilaginales</taxon>
        <taxon>Ustilaginaceae</taxon>
        <taxon>Ustilago</taxon>
    </lineage>
</organism>
<sequence>MSPFATLTVFTANLALDGIRGRHFIRLLPSFKANVAPLFTLEPSTLAPCPVSFIRLIYLPSSSQRVDCSMLSNHYENPSLDAIGDQGLQSIQDFPYKVKAVRTEAWLAQVSN</sequence>
<gene>
    <name evidence="1" type="ORF">UHOR_00325</name>
</gene>
<dbReference type="Proteomes" id="UP000006174">
    <property type="component" value="Unassembled WGS sequence"/>
</dbReference>
<keyword evidence="2" id="KW-1185">Reference proteome</keyword>
<name>I2G440_USTHO</name>
<accession>I2G440</accession>
<dbReference type="AlphaFoldDB" id="I2G440"/>
<dbReference type="EMBL" id="CAGI01000186">
    <property type="protein sequence ID" value="CCF53933.1"/>
    <property type="molecule type" value="Genomic_DNA"/>
</dbReference>